<dbReference type="AlphaFoldDB" id="A0AAP0IAT7"/>
<reference evidence="1 2" key="1">
    <citation type="submission" date="2024-01" db="EMBL/GenBank/DDBJ databases">
        <title>Genome assemblies of Stephania.</title>
        <authorList>
            <person name="Yang L."/>
        </authorList>
    </citation>
    <scope>NUCLEOTIDE SEQUENCE [LARGE SCALE GENOMIC DNA]</scope>
    <source>
        <strain evidence="1">JXDWG</strain>
        <tissue evidence="1">Leaf</tissue>
    </source>
</reference>
<dbReference type="InterPro" id="IPR027408">
    <property type="entry name" value="PNPase/RNase_PH_dom_sf"/>
</dbReference>
<dbReference type="Proteomes" id="UP001419268">
    <property type="component" value="Unassembled WGS sequence"/>
</dbReference>
<dbReference type="Gene3D" id="3.30.230.70">
    <property type="entry name" value="GHMP Kinase, N-terminal domain"/>
    <property type="match status" value="1"/>
</dbReference>
<keyword evidence="2" id="KW-1185">Reference proteome</keyword>
<proteinExistence type="predicted"/>
<evidence type="ECO:0000313" key="1">
    <source>
        <dbReference type="EMBL" id="KAK9111735.1"/>
    </source>
</evidence>
<organism evidence="1 2">
    <name type="scientific">Stephania cephalantha</name>
    <dbReference type="NCBI Taxonomy" id="152367"/>
    <lineage>
        <taxon>Eukaryota</taxon>
        <taxon>Viridiplantae</taxon>
        <taxon>Streptophyta</taxon>
        <taxon>Embryophyta</taxon>
        <taxon>Tracheophyta</taxon>
        <taxon>Spermatophyta</taxon>
        <taxon>Magnoliopsida</taxon>
        <taxon>Ranunculales</taxon>
        <taxon>Menispermaceae</taxon>
        <taxon>Menispermoideae</taxon>
        <taxon>Cissampelideae</taxon>
        <taxon>Stephania</taxon>
    </lineage>
</organism>
<dbReference type="EMBL" id="JBBNAG010000008">
    <property type="protein sequence ID" value="KAK9111735.1"/>
    <property type="molecule type" value="Genomic_DNA"/>
</dbReference>
<accession>A0AAP0IAT7</accession>
<dbReference type="InterPro" id="IPR020568">
    <property type="entry name" value="Ribosomal_Su5_D2-typ_SF"/>
</dbReference>
<name>A0AAP0IAT7_9MAGN</name>
<dbReference type="SUPFAM" id="SSF54211">
    <property type="entry name" value="Ribosomal protein S5 domain 2-like"/>
    <property type="match status" value="1"/>
</dbReference>
<protein>
    <submittedName>
        <fullName evidence="1">Uncharacterized protein</fullName>
    </submittedName>
</protein>
<comment type="caution">
    <text evidence="1">The sequence shown here is derived from an EMBL/GenBank/DDBJ whole genome shotgun (WGS) entry which is preliminary data.</text>
</comment>
<sequence>MTVHQISRCVHQISRFDEYPPRTKIPKSHKFVVASRLALSALRLETAESARVARRLRLRAPSRPSWPHNRLGMRSRGPTTPNLGLDSAQLRVRALLFDKAGVSLFLDLLRLYLRLHGDDVYFSLEDFGFGLVMGLKLKLGAKIRIQCEIGCLMCRGAGIDLLSLNVMEGKICWDLYIEGLVINLDGNLLDALGTAIKVAIVPFFS</sequence>
<evidence type="ECO:0000313" key="2">
    <source>
        <dbReference type="Proteomes" id="UP001419268"/>
    </source>
</evidence>
<gene>
    <name evidence="1" type="ORF">Scep_019254</name>
</gene>